<dbReference type="VEuPathDB" id="FungiDB:FOZG_09114"/>
<sequence>MKIEDMGVMMTTTIERYYQDPDFKDQGTFDCPKCPLGQIKNRIRFDRGQEDEHVIHKTSFEKFEEDPDNPRVANVYSYPPTNKLSQFIMPEFSVEDEEKPRYCESFWLLQGYYARKTVLVNKSDSMSISMALAEVNKHMNKESSNTKKQLIADEQFPVYLTPPVGAVSEGEVLHLLVSSPEAWRELHDAVWRLLQET</sequence>
<accession>W9K7V9</accession>
<evidence type="ECO:0000313" key="1">
    <source>
        <dbReference type="EMBL" id="EWZ40426.1"/>
    </source>
</evidence>
<reference evidence="1" key="2">
    <citation type="submission" date="2012-06" db="EMBL/GenBank/DDBJ databases">
        <title>Annotation of the Genome Sequence of Fusarium oxysporum Fo47.</title>
        <authorList>
            <consortium name="The Broad Institute Genomics Platform"/>
            <person name="Ma L.-J."/>
            <person name="Corby-Kistler H."/>
            <person name="Broz K."/>
            <person name="Gale L.R."/>
            <person name="Jonkers W."/>
            <person name="O'Donnell K."/>
            <person name="Ploetz R."/>
            <person name="Steinberg C."/>
            <person name="Schwartz D.C."/>
            <person name="VanEtten H."/>
            <person name="Zhou S."/>
            <person name="Young S.K."/>
            <person name="Zeng Q."/>
            <person name="Gargeya S."/>
            <person name="Fitzgerald M."/>
            <person name="Abouelleil A."/>
            <person name="Alvarado L."/>
            <person name="Chapman S.B."/>
            <person name="Gainer-Dewar J."/>
            <person name="Goldberg J."/>
            <person name="Griggs A."/>
            <person name="Gujja S."/>
            <person name="Hansen M."/>
            <person name="Howarth C."/>
            <person name="Imamovic A."/>
            <person name="Ireland A."/>
            <person name="Larimer J."/>
            <person name="McCowan C."/>
            <person name="Murphy C."/>
            <person name="Pearson M."/>
            <person name="Poon T.W."/>
            <person name="Priest M."/>
            <person name="Roberts A."/>
            <person name="Saif S."/>
            <person name="Shea T."/>
            <person name="Sykes S."/>
            <person name="Wortman J."/>
            <person name="Nusbaum C."/>
            <person name="Birren B."/>
        </authorList>
    </citation>
    <scope>NUCLEOTIDE SEQUENCE</scope>
    <source>
        <strain evidence="1">Fo47</strain>
    </source>
</reference>
<gene>
    <name evidence="1" type="ORF">FOZG_09114</name>
</gene>
<organism evidence="1">
    <name type="scientific">Fusarium oxysporum Fo47</name>
    <dbReference type="NCBI Taxonomy" id="660027"/>
    <lineage>
        <taxon>Eukaryota</taxon>
        <taxon>Fungi</taxon>
        <taxon>Dikarya</taxon>
        <taxon>Ascomycota</taxon>
        <taxon>Pezizomycotina</taxon>
        <taxon>Sordariomycetes</taxon>
        <taxon>Hypocreomycetidae</taxon>
        <taxon>Hypocreales</taxon>
        <taxon>Nectriaceae</taxon>
        <taxon>Fusarium</taxon>
        <taxon>Fusarium oxysporum species complex</taxon>
    </lineage>
</organism>
<proteinExistence type="predicted"/>
<reference evidence="1" key="1">
    <citation type="submission" date="2011-06" db="EMBL/GenBank/DDBJ databases">
        <title>The Genome Sequence of Fusarium oxysporum Fo47.</title>
        <authorList>
            <consortium name="The Broad Institute Genome Sequencing Platform"/>
            <person name="Ma L.-J."/>
            <person name="Gale L.R."/>
            <person name="Schwartz D.C."/>
            <person name="Zhou S."/>
            <person name="Corby-Kistler H."/>
            <person name="Young S.K."/>
            <person name="Zeng Q."/>
            <person name="Gargeya S."/>
            <person name="Fitzgerald M."/>
            <person name="Haas B."/>
            <person name="Abouelleil A."/>
            <person name="Alvarado L."/>
            <person name="Arachchi H.M."/>
            <person name="Berlin A."/>
            <person name="Brown A."/>
            <person name="Chapman S.B."/>
            <person name="Chen Z."/>
            <person name="Dunbar C."/>
            <person name="Freedman E."/>
            <person name="Gearin G."/>
            <person name="Gellesch M."/>
            <person name="Goldberg J."/>
            <person name="Griggs A."/>
            <person name="Gujja S."/>
            <person name="Heiman D."/>
            <person name="Howarth C."/>
            <person name="Larson L."/>
            <person name="Lui A."/>
            <person name="MacDonald P.J.P."/>
            <person name="Mehta T."/>
            <person name="Montmayeur A."/>
            <person name="Murphy C."/>
            <person name="Neiman D."/>
            <person name="Pearson M."/>
            <person name="Priest M."/>
            <person name="Roberts A."/>
            <person name="Saif S."/>
            <person name="Shea T."/>
            <person name="Shenoy N."/>
            <person name="Sisk P."/>
            <person name="Stolte C."/>
            <person name="Sykes S."/>
            <person name="Wortman J."/>
            <person name="Nusbaum C."/>
            <person name="Birren B."/>
        </authorList>
    </citation>
    <scope>NUCLEOTIDE SEQUENCE [LARGE SCALE GENOMIC DNA]</scope>
    <source>
        <strain evidence="1">Fo47</strain>
    </source>
</reference>
<dbReference type="Proteomes" id="UP000030766">
    <property type="component" value="Unassembled WGS sequence"/>
</dbReference>
<name>W9K7V9_FUSOX</name>
<protein>
    <submittedName>
        <fullName evidence="1">Uncharacterized protein</fullName>
    </submittedName>
</protein>
<dbReference type="EMBL" id="JH717900">
    <property type="protein sequence ID" value="EWZ40426.1"/>
    <property type="molecule type" value="Genomic_DNA"/>
</dbReference>
<dbReference type="AlphaFoldDB" id="W9K7V9"/>
<dbReference type="HOGENOM" id="CLU_1415243_0_0_1"/>